<sequence length="192" mass="21893">MSGTCYNVMFVLGGPGAGKGTQCQKIEQEFGYVHLSAGDLLRAERKRDESEYKDEIEEHIRKGSIVPVEITCALLQKAMKESGKKHFLIDGFPRNKDNLDGWNNTMQGIAEVERVIFFDCHVDTCVERCLRRGKTSGRADDNKESLEKRIHTYKESTMPIIEHYRSLDLVADVSADKNEDEVFNDVKKIFSR</sequence>
<comment type="subunit">
    <text evidence="2 11">Monomer.</text>
</comment>
<dbReference type="EC" id="2.7.4.14" evidence="11"/>
<dbReference type="GO" id="GO:0050145">
    <property type="term" value="F:nucleoside monophosphate kinase activity"/>
    <property type="evidence" value="ECO:0007669"/>
    <property type="project" value="UniProtKB-ARBA"/>
</dbReference>
<feature type="binding site" evidence="11">
    <location>
        <position position="98"/>
    </location>
    <ligand>
        <name>CMP</name>
        <dbReference type="ChEBI" id="CHEBI:60377"/>
    </ligand>
</feature>
<comment type="subcellular location">
    <subcellularLocation>
        <location evidence="11">Cytoplasm</location>
    </subcellularLocation>
    <subcellularLocation>
        <location evidence="11">Nucleus</location>
    </subcellularLocation>
</comment>
<comment type="function">
    <text evidence="11">Catalyzes the phosphorylation of pyrimidine nucleoside monophosphates at the expense of ATP. Plays an important role in de novo pyrimidine nucleotide biosynthesis. Has preference for UMP and CMP as phosphate acceptors.</text>
</comment>
<comment type="domain">
    <text evidence="11">Consists of three domains, a large central CORE domain and two small peripheral domains, NMPbind and LID, which undergo movements during catalysis. The LID domain closes over the site of phosphoryl transfer upon ATP binding. Assembling and dissambling the active center during each catalytic cycle provides an effective means to prevent ATP hydrolysis.</text>
</comment>
<dbReference type="GO" id="GO:0005737">
    <property type="term" value="C:cytoplasm"/>
    <property type="evidence" value="ECO:0007669"/>
    <property type="project" value="UniProtKB-SubCell"/>
</dbReference>
<comment type="catalytic activity">
    <reaction evidence="11">
        <text>CMP + ATP = CDP + ADP</text>
        <dbReference type="Rhea" id="RHEA:11600"/>
        <dbReference type="ChEBI" id="CHEBI:30616"/>
        <dbReference type="ChEBI" id="CHEBI:58069"/>
        <dbReference type="ChEBI" id="CHEBI:60377"/>
        <dbReference type="ChEBI" id="CHEBI:456216"/>
        <dbReference type="EC" id="2.7.4.14"/>
    </reaction>
</comment>
<proteinExistence type="inferred from homology"/>
<evidence type="ECO:0000256" key="6">
    <source>
        <dbReference type="ARBA" id="ARBA00022777"/>
    </source>
</evidence>
<dbReference type="InterPro" id="IPR000850">
    <property type="entry name" value="Adenylat/UMP-CMP_kin"/>
</dbReference>
<dbReference type="GO" id="GO:0006221">
    <property type="term" value="P:pyrimidine nucleotide biosynthetic process"/>
    <property type="evidence" value="ECO:0007669"/>
    <property type="project" value="UniProtKB-UniRule"/>
</dbReference>
<dbReference type="GO" id="GO:0005524">
    <property type="term" value="F:ATP binding"/>
    <property type="evidence" value="ECO:0007669"/>
    <property type="project" value="UniProtKB-KW"/>
</dbReference>
<dbReference type="PANTHER" id="PTHR23359">
    <property type="entry name" value="NUCLEOTIDE KINASE"/>
    <property type="match status" value="1"/>
</dbReference>
<comment type="catalytic activity">
    <reaction evidence="10 11">
        <text>UMP + ATP = UDP + ADP</text>
        <dbReference type="Rhea" id="RHEA:24400"/>
        <dbReference type="ChEBI" id="CHEBI:30616"/>
        <dbReference type="ChEBI" id="CHEBI:57865"/>
        <dbReference type="ChEBI" id="CHEBI:58223"/>
        <dbReference type="ChEBI" id="CHEBI:456216"/>
        <dbReference type="EC" id="2.7.4.14"/>
    </reaction>
</comment>
<dbReference type="PROSITE" id="PS00113">
    <property type="entry name" value="ADENYLATE_KINASE"/>
    <property type="match status" value="1"/>
</dbReference>
<protein>
    <recommendedName>
        <fullName evidence="11">UMP-CMP kinase</fullName>
        <ecNumber evidence="11">2.7.4.14</ecNumber>
    </recommendedName>
    <alternativeName>
        <fullName evidence="11">Deoxycytidylate kinase</fullName>
        <shortName evidence="11">CK</shortName>
        <shortName evidence="11">dCMP kinase</shortName>
    </alternativeName>
    <alternativeName>
        <fullName evidence="11">Uridine monophosphate/cytidine monophosphate kinase</fullName>
        <shortName evidence="11">UMP/CMP kinase</shortName>
        <shortName evidence="11">UMP/CMPK</shortName>
    </alternativeName>
</protein>
<dbReference type="CDD" id="cd01428">
    <property type="entry name" value="ADK"/>
    <property type="match status" value="1"/>
</dbReference>
<feature type="binding site" evidence="11">
    <location>
        <begin position="64"/>
        <end position="66"/>
    </location>
    <ligand>
        <name>a ribonucleoside 5'-phosphate</name>
        <dbReference type="ChEBI" id="CHEBI:58043"/>
    </ligand>
</feature>
<dbReference type="PRINTS" id="PR00094">
    <property type="entry name" value="ADENYLTKNASE"/>
</dbReference>
<feature type="binding site" evidence="11">
    <location>
        <position position="149"/>
    </location>
    <ligand>
        <name>a ribonucleoside 5'-phosphate</name>
        <dbReference type="ChEBI" id="CHEBI:58043"/>
    </ligand>
</feature>
<feature type="region of interest" description="NMPbind" evidence="11">
    <location>
        <begin position="36"/>
        <end position="66"/>
    </location>
</feature>
<dbReference type="EMBL" id="JAZGQO010000013">
    <property type="protein sequence ID" value="KAK6172017.1"/>
    <property type="molecule type" value="Genomic_DNA"/>
</dbReference>
<dbReference type="GO" id="GO:0005634">
    <property type="term" value="C:nucleus"/>
    <property type="evidence" value="ECO:0007669"/>
    <property type="project" value="UniProtKB-SubCell"/>
</dbReference>
<dbReference type="SUPFAM" id="SSF52540">
    <property type="entry name" value="P-loop containing nucleoside triphosphate hydrolases"/>
    <property type="match status" value="1"/>
</dbReference>
<evidence type="ECO:0000256" key="11">
    <source>
        <dbReference type="HAMAP-Rule" id="MF_03172"/>
    </source>
</evidence>
<dbReference type="Gene3D" id="3.40.50.300">
    <property type="entry name" value="P-loop containing nucleotide triphosphate hydrolases"/>
    <property type="match status" value="1"/>
</dbReference>
<evidence type="ECO:0000256" key="4">
    <source>
        <dbReference type="ARBA" id="ARBA00022679"/>
    </source>
</evidence>
<accession>A0AAN8P739</accession>
<dbReference type="GO" id="GO:0006207">
    <property type="term" value="P:'de novo' pyrimidine nucleobase biosynthetic process"/>
    <property type="evidence" value="ECO:0007669"/>
    <property type="project" value="InterPro"/>
</dbReference>
<dbReference type="NCBIfam" id="TIGR01359">
    <property type="entry name" value="UMP_CMP_kin_fam"/>
    <property type="match status" value="1"/>
</dbReference>
<evidence type="ECO:0000256" key="1">
    <source>
        <dbReference type="ARBA" id="ARBA00003053"/>
    </source>
</evidence>
<dbReference type="HAMAP" id="MF_00235">
    <property type="entry name" value="Adenylate_kinase_Adk"/>
    <property type="match status" value="1"/>
</dbReference>
<evidence type="ECO:0000256" key="10">
    <source>
        <dbReference type="ARBA" id="ARBA00048116"/>
    </source>
</evidence>
<evidence type="ECO:0000256" key="7">
    <source>
        <dbReference type="ARBA" id="ARBA00022840"/>
    </source>
</evidence>
<keyword evidence="8 11" id="KW-0665">Pyrimidine biosynthesis</keyword>
<dbReference type="AlphaFoldDB" id="A0AAN8P739"/>
<keyword evidence="9 11" id="KW-0539">Nucleus</keyword>
<feature type="binding site" evidence="11">
    <location>
        <position position="177"/>
    </location>
    <ligand>
        <name>ATP</name>
        <dbReference type="ChEBI" id="CHEBI:30616"/>
    </ligand>
</feature>
<dbReference type="Proteomes" id="UP001347796">
    <property type="component" value="Unassembled WGS sequence"/>
</dbReference>
<evidence type="ECO:0000256" key="5">
    <source>
        <dbReference type="ARBA" id="ARBA00022741"/>
    </source>
</evidence>
<dbReference type="Pfam" id="PF00406">
    <property type="entry name" value="ADK"/>
    <property type="match status" value="1"/>
</dbReference>
<dbReference type="HAMAP" id="MF_03172">
    <property type="entry name" value="Adenylate_kinase_UMP_CMP_kin"/>
    <property type="match status" value="1"/>
</dbReference>
<evidence type="ECO:0000256" key="3">
    <source>
        <dbReference type="ARBA" id="ARBA00022490"/>
    </source>
</evidence>
<reference evidence="12 13" key="1">
    <citation type="submission" date="2024-01" db="EMBL/GenBank/DDBJ databases">
        <title>The genome of the rayed Mediterranean limpet Patella caerulea (Linnaeus, 1758).</title>
        <authorList>
            <person name="Anh-Thu Weber A."/>
            <person name="Halstead-Nussloch G."/>
        </authorList>
    </citation>
    <scope>NUCLEOTIDE SEQUENCE [LARGE SCALE GENOMIC DNA]</scope>
    <source>
        <strain evidence="12">AATW-2023a</strain>
        <tissue evidence="12">Whole specimen</tissue>
    </source>
</reference>
<keyword evidence="3 11" id="KW-0963">Cytoplasm</keyword>
<dbReference type="InterPro" id="IPR027417">
    <property type="entry name" value="P-loop_NTPase"/>
</dbReference>
<evidence type="ECO:0000256" key="2">
    <source>
        <dbReference type="ARBA" id="ARBA00011245"/>
    </source>
</evidence>
<feature type="binding site" evidence="11">
    <location>
        <position position="42"/>
    </location>
    <ligand>
        <name>a ribonucleoside 5'-phosphate</name>
        <dbReference type="ChEBI" id="CHEBI:58043"/>
    </ligand>
</feature>
<keyword evidence="4 11" id="KW-0808">Transferase</keyword>
<keyword evidence="13" id="KW-1185">Reference proteome</keyword>
<comment type="similarity">
    <text evidence="11">Belongs to the adenylate kinase family. UMP-CMP kinase subfamily.</text>
</comment>
<evidence type="ECO:0000313" key="12">
    <source>
        <dbReference type="EMBL" id="KAK6172017.1"/>
    </source>
</evidence>
<feature type="binding site" evidence="11">
    <location>
        <position position="132"/>
    </location>
    <ligand>
        <name>ATP</name>
        <dbReference type="ChEBI" id="CHEBI:30616"/>
    </ligand>
</feature>
<evidence type="ECO:0000256" key="8">
    <source>
        <dbReference type="ARBA" id="ARBA00022975"/>
    </source>
</evidence>
<comment type="catalytic activity">
    <reaction evidence="11">
        <text>dCMP + ATP = dCDP + ADP</text>
        <dbReference type="Rhea" id="RHEA:25094"/>
        <dbReference type="ChEBI" id="CHEBI:30616"/>
        <dbReference type="ChEBI" id="CHEBI:57566"/>
        <dbReference type="ChEBI" id="CHEBI:58593"/>
        <dbReference type="ChEBI" id="CHEBI:456216"/>
        <dbReference type="EC" id="2.7.4.14"/>
    </reaction>
</comment>
<gene>
    <name evidence="12" type="ORF">SNE40_018420</name>
</gene>
<keyword evidence="6 11" id="KW-0418">Kinase</keyword>
<comment type="caution">
    <text evidence="12">The sequence shown here is derived from an EMBL/GenBank/DDBJ whole genome shotgun (WGS) entry which is preliminary data.</text>
</comment>
<evidence type="ECO:0000313" key="13">
    <source>
        <dbReference type="Proteomes" id="UP001347796"/>
    </source>
</evidence>
<organism evidence="12 13">
    <name type="scientific">Patella caerulea</name>
    <name type="common">Rayed Mediterranean limpet</name>
    <dbReference type="NCBI Taxonomy" id="87958"/>
    <lineage>
        <taxon>Eukaryota</taxon>
        <taxon>Metazoa</taxon>
        <taxon>Spiralia</taxon>
        <taxon>Lophotrochozoa</taxon>
        <taxon>Mollusca</taxon>
        <taxon>Gastropoda</taxon>
        <taxon>Patellogastropoda</taxon>
        <taxon>Patelloidea</taxon>
        <taxon>Patellidae</taxon>
        <taxon>Patella</taxon>
    </lineage>
</organism>
<comment type="function">
    <text evidence="1">Catalyzes the reversible transfer of the terminal phosphate group between ATP and AMP. Plays an important role in cellular energy homeostasis and in adenine nucleotide metabolism.</text>
</comment>
<dbReference type="InterPro" id="IPR033690">
    <property type="entry name" value="Adenylat_kinase_CS"/>
</dbReference>
<keyword evidence="5 11" id="KW-0547">Nucleotide-binding</keyword>
<feature type="binding site" evidence="11">
    <location>
        <begin position="91"/>
        <end position="94"/>
    </location>
    <ligand>
        <name>a ribonucleoside 5'-phosphate</name>
        <dbReference type="ChEBI" id="CHEBI:58043"/>
    </ligand>
</feature>
<keyword evidence="7 11" id="KW-0067">ATP-binding</keyword>
<dbReference type="FunFam" id="3.40.50.300:FF:000315">
    <property type="entry name" value="Adenylate kinase 1"/>
    <property type="match status" value="1"/>
</dbReference>
<evidence type="ECO:0000256" key="9">
    <source>
        <dbReference type="ARBA" id="ARBA00023242"/>
    </source>
</evidence>
<feature type="binding site" evidence="11">
    <location>
        <position position="138"/>
    </location>
    <ligand>
        <name>a ribonucleoside 5'-phosphate</name>
        <dbReference type="ChEBI" id="CHEBI:58043"/>
    </ligand>
</feature>
<comment type="cofactor">
    <cofactor evidence="11">
        <name>Mg(2+)</name>
        <dbReference type="ChEBI" id="CHEBI:18420"/>
    </cofactor>
    <text evidence="11">Binds 1 Mg(2+) ion per monomer.</text>
</comment>
<dbReference type="InterPro" id="IPR006266">
    <property type="entry name" value="UMP_CMP_kinase"/>
</dbReference>
<feature type="binding site" evidence="11">
    <location>
        <begin position="16"/>
        <end position="21"/>
    </location>
    <ligand>
        <name>ATP</name>
        <dbReference type="ChEBI" id="CHEBI:30616"/>
    </ligand>
</feature>
<feature type="region of interest" description="LID" evidence="11">
    <location>
        <begin position="131"/>
        <end position="141"/>
    </location>
</feature>
<name>A0AAN8P739_PATCE</name>